<accession>A0A917RDD3</accession>
<sequence length="60" mass="6264">MVMLRWRARAVGGEENDVTYGTAVDRAAAVLDVVELGVGPSGPGTARLGAHRACCRPNNV</sequence>
<reference evidence="1" key="1">
    <citation type="journal article" date="2014" name="Int. J. Syst. Evol. Microbiol.">
        <title>Complete genome sequence of Corynebacterium casei LMG S-19264T (=DSM 44701T), isolated from a smear-ripened cheese.</title>
        <authorList>
            <consortium name="US DOE Joint Genome Institute (JGI-PGF)"/>
            <person name="Walter F."/>
            <person name="Albersmeier A."/>
            <person name="Kalinowski J."/>
            <person name="Ruckert C."/>
        </authorList>
    </citation>
    <scope>NUCLEOTIDE SEQUENCE</scope>
    <source>
        <strain evidence="1">CGMCC 4.3508</strain>
    </source>
</reference>
<organism evidence="1 2">
    <name type="scientific">Nocardia jinanensis</name>
    <dbReference type="NCBI Taxonomy" id="382504"/>
    <lineage>
        <taxon>Bacteria</taxon>
        <taxon>Bacillati</taxon>
        <taxon>Actinomycetota</taxon>
        <taxon>Actinomycetes</taxon>
        <taxon>Mycobacteriales</taxon>
        <taxon>Nocardiaceae</taxon>
        <taxon>Nocardia</taxon>
    </lineage>
</organism>
<proteinExistence type="predicted"/>
<name>A0A917RDD3_9NOCA</name>
<keyword evidence="2" id="KW-1185">Reference proteome</keyword>
<evidence type="ECO:0000313" key="2">
    <source>
        <dbReference type="Proteomes" id="UP000638263"/>
    </source>
</evidence>
<dbReference type="EMBL" id="BMMH01000002">
    <property type="protein sequence ID" value="GGL02686.1"/>
    <property type="molecule type" value="Genomic_DNA"/>
</dbReference>
<protein>
    <submittedName>
        <fullName evidence="1">Uncharacterized protein</fullName>
    </submittedName>
</protein>
<reference evidence="1" key="2">
    <citation type="submission" date="2020-09" db="EMBL/GenBank/DDBJ databases">
        <authorList>
            <person name="Sun Q."/>
            <person name="Zhou Y."/>
        </authorList>
    </citation>
    <scope>NUCLEOTIDE SEQUENCE</scope>
    <source>
        <strain evidence="1">CGMCC 4.3508</strain>
    </source>
</reference>
<comment type="caution">
    <text evidence="1">The sequence shown here is derived from an EMBL/GenBank/DDBJ whole genome shotgun (WGS) entry which is preliminary data.</text>
</comment>
<evidence type="ECO:0000313" key="1">
    <source>
        <dbReference type="EMBL" id="GGL02686.1"/>
    </source>
</evidence>
<gene>
    <name evidence="1" type="ORF">GCM10011588_16800</name>
</gene>
<dbReference type="Proteomes" id="UP000638263">
    <property type="component" value="Unassembled WGS sequence"/>
</dbReference>
<dbReference type="AlphaFoldDB" id="A0A917RDD3"/>